<accession>A0A235EVY6</accession>
<keyword evidence="1" id="KW-0460">Magnesium</keyword>
<dbReference type="InterPro" id="IPR036705">
    <property type="entry name" value="Ribosyl_crysJ1_sf"/>
</dbReference>
<dbReference type="GO" id="GO:0046872">
    <property type="term" value="F:metal ion binding"/>
    <property type="evidence" value="ECO:0007669"/>
    <property type="project" value="UniProtKB-KW"/>
</dbReference>
<keyword evidence="3" id="KW-1185">Reference proteome</keyword>
<dbReference type="EMBL" id="NOIH01000024">
    <property type="protein sequence ID" value="OYD52933.1"/>
    <property type="molecule type" value="Genomic_DNA"/>
</dbReference>
<dbReference type="InterPro" id="IPR050792">
    <property type="entry name" value="ADP-ribosylglycohydrolase"/>
</dbReference>
<feature type="binding site" evidence="1">
    <location>
        <position position="35"/>
    </location>
    <ligand>
        <name>Mg(2+)</name>
        <dbReference type="ChEBI" id="CHEBI:18420"/>
        <label>1</label>
    </ligand>
</feature>
<sequence>MLGAVIGDIVGSVYEWNNVRRKDFGPLFHENAFYTDDTICTIAVADALVNARNPGEALMEWGRRYFDNGGWGGMFSHWLARGEVEPYNSYGNGAAMRVSPAGLLANSVDEALELAKAVTEVTHNHPEGLKGAEATALAIFLARQRVKPQNIKVAITERFGYDLERTPDDIRPTYRFNETCQETVPQALVCALTASDFEDAIRNAISIGGDSDTVAAITGGVAEALFGVPEDLAAIGWSYLPQDMRLTLTVLYQKAGILL</sequence>
<protein>
    <recommendedName>
        <fullName evidence="4">ADP-ribosylglycohydrolase</fullName>
    </recommendedName>
</protein>
<dbReference type="RefSeq" id="WP_094269319.1">
    <property type="nucleotide sequence ID" value="NZ_NOIH01000024.1"/>
</dbReference>
<feature type="binding site" evidence="1">
    <location>
        <position position="213"/>
    </location>
    <ligand>
        <name>Mg(2+)</name>
        <dbReference type="ChEBI" id="CHEBI:18420"/>
        <label>1</label>
    </ligand>
</feature>
<organism evidence="2 3">
    <name type="scientific">Thauera propionica</name>
    <dbReference type="NCBI Taxonomy" id="2019431"/>
    <lineage>
        <taxon>Bacteria</taxon>
        <taxon>Pseudomonadati</taxon>
        <taxon>Pseudomonadota</taxon>
        <taxon>Betaproteobacteria</taxon>
        <taxon>Rhodocyclales</taxon>
        <taxon>Zoogloeaceae</taxon>
        <taxon>Thauera</taxon>
    </lineage>
</organism>
<keyword evidence="1" id="KW-0479">Metal-binding</keyword>
<evidence type="ECO:0000313" key="2">
    <source>
        <dbReference type="EMBL" id="OYD52933.1"/>
    </source>
</evidence>
<feature type="binding site" evidence="1">
    <location>
        <position position="210"/>
    </location>
    <ligand>
        <name>Mg(2+)</name>
        <dbReference type="ChEBI" id="CHEBI:18420"/>
        <label>1</label>
    </ligand>
</feature>
<evidence type="ECO:0000256" key="1">
    <source>
        <dbReference type="PIRSR" id="PIRSR605502-1"/>
    </source>
</evidence>
<dbReference type="InterPro" id="IPR005502">
    <property type="entry name" value="Ribosyl_crysJ1"/>
</dbReference>
<feature type="binding site" evidence="1">
    <location>
        <position position="36"/>
    </location>
    <ligand>
        <name>Mg(2+)</name>
        <dbReference type="ChEBI" id="CHEBI:18420"/>
        <label>1</label>
    </ligand>
</feature>
<gene>
    <name evidence="2" type="ORF">CGK74_15390</name>
</gene>
<feature type="binding site" evidence="1">
    <location>
        <position position="37"/>
    </location>
    <ligand>
        <name>Mg(2+)</name>
        <dbReference type="ChEBI" id="CHEBI:18420"/>
        <label>1</label>
    </ligand>
</feature>
<dbReference type="Pfam" id="PF03747">
    <property type="entry name" value="ADP_ribosyl_GH"/>
    <property type="match status" value="1"/>
</dbReference>
<feature type="binding site" evidence="1">
    <location>
        <position position="212"/>
    </location>
    <ligand>
        <name>Mg(2+)</name>
        <dbReference type="ChEBI" id="CHEBI:18420"/>
        <label>1</label>
    </ligand>
</feature>
<dbReference type="Gene3D" id="1.10.4080.10">
    <property type="entry name" value="ADP-ribosylation/Crystallin J1"/>
    <property type="match status" value="1"/>
</dbReference>
<comment type="caution">
    <text evidence="2">The sequence shown here is derived from an EMBL/GenBank/DDBJ whole genome shotgun (WGS) entry which is preliminary data.</text>
</comment>
<proteinExistence type="predicted"/>
<dbReference type="AlphaFoldDB" id="A0A235EVY6"/>
<dbReference type="SUPFAM" id="SSF101478">
    <property type="entry name" value="ADP-ribosylglycohydrolase"/>
    <property type="match status" value="1"/>
</dbReference>
<reference evidence="2 3" key="1">
    <citation type="submission" date="2017-07" db="EMBL/GenBank/DDBJ databases">
        <title>Thauera sp. KNDSS-Mac4 genome sequence and assembly.</title>
        <authorList>
            <person name="Mayilraj S."/>
        </authorList>
    </citation>
    <scope>NUCLEOTIDE SEQUENCE [LARGE SCALE GENOMIC DNA]</scope>
    <source>
        <strain evidence="2 3">KNDSS-Mac4</strain>
    </source>
</reference>
<comment type="cofactor">
    <cofactor evidence="1">
        <name>Mg(2+)</name>
        <dbReference type="ChEBI" id="CHEBI:18420"/>
    </cofactor>
    <text evidence="1">Binds 2 magnesium ions per subunit.</text>
</comment>
<dbReference type="OrthoDB" id="9798107at2"/>
<evidence type="ECO:0008006" key="4">
    <source>
        <dbReference type="Google" id="ProtNLM"/>
    </source>
</evidence>
<dbReference type="PANTHER" id="PTHR16222">
    <property type="entry name" value="ADP-RIBOSYLGLYCOHYDROLASE"/>
    <property type="match status" value="1"/>
</dbReference>
<evidence type="ECO:0000313" key="3">
    <source>
        <dbReference type="Proteomes" id="UP000215181"/>
    </source>
</evidence>
<dbReference type="PANTHER" id="PTHR16222:SF12">
    <property type="entry name" value="ADP-RIBOSYLGLYCOHYDROLASE-RELATED"/>
    <property type="match status" value="1"/>
</dbReference>
<dbReference type="Proteomes" id="UP000215181">
    <property type="component" value="Unassembled WGS sequence"/>
</dbReference>
<name>A0A235EVY6_9RHOO</name>